<name>A0A2U1QCG6_ARTAN</name>
<evidence type="ECO:0000313" key="3">
    <source>
        <dbReference type="Proteomes" id="UP000245207"/>
    </source>
</evidence>
<keyword evidence="1" id="KW-1133">Transmembrane helix</keyword>
<gene>
    <name evidence="2" type="ORF">CTI12_AA047460</name>
</gene>
<protein>
    <submittedName>
        <fullName evidence="2">Uncharacterized protein</fullName>
    </submittedName>
</protein>
<feature type="transmembrane region" description="Helical" evidence="1">
    <location>
        <begin position="145"/>
        <end position="170"/>
    </location>
</feature>
<organism evidence="2 3">
    <name type="scientific">Artemisia annua</name>
    <name type="common">Sweet wormwood</name>
    <dbReference type="NCBI Taxonomy" id="35608"/>
    <lineage>
        <taxon>Eukaryota</taxon>
        <taxon>Viridiplantae</taxon>
        <taxon>Streptophyta</taxon>
        <taxon>Embryophyta</taxon>
        <taxon>Tracheophyta</taxon>
        <taxon>Spermatophyta</taxon>
        <taxon>Magnoliopsida</taxon>
        <taxon>eudicotyledons</taxon>
        <taxon>Gunneridae</taxon>
        <taxon>Pentapetalae</taxon>
        <taxon>asterids</taxon>
        <taxon>campanulids</taxon>
        <taxon>Asterales</taxon>
        <taxon>Asteraceae</taxon>
        <taxon>Asteroideae</taxon>
        <taxon>Anthemideae</taxon>
        <taxon>Artemisiinae</taxon>
        <taxon>Artemisia</taxon>
    </lineage>
</organism>
<keyword evidence="1" id="KW-0472">Membrane</keyword>
<comment type="caution">
    <text evidence="2">The sequence shown here is derived from an EMBL/GenBank/DDBJ whole genome shotgun (WGS) entry which is preliminary data.</text>
</comment>
<evidence type="ECO:0000313" key="2">
    <source>
        <dbReference type="EMBL" id="PWA95696.1"/>
    </source>
</evidence>
<keyword evidence="1" id="KW-0812">Transmembrane</keyword>
<proteinExistence type="predicted"/>
<accession>A0A2U1QCG6</accession>
<reference evidence="2 3" key="1">
    <citation type="journal article" date="2018" name="Mol. Plant">
        <title>The genome of Artemisia annua provides insight into the evolution of Asteraceae family and artemisinin biosynthesis.</title>
        <authorList>
            <person name="Shen Q."/>
            <person name="Zhang L."/>
            <person name="Liao Z."/>
            <person name="Wang S."/>
            <person name="Yan T."/>
            <person name="Shi P."/>
            <person name="Liu M."/>
            <person name="Fu X."/>
            <person name="Pan Q."/>
            <person name="Wang Y."/>
            <person name="Lv Z."/>
            <person name="Lu X."/>
            <person name="Zhang F."/>
            <person name="Jiang W."/>
            <person name="Ma Y."/>
            <person name="Chen M."/>
            <person name="Hao X."/>
            <person name="Li L."/>
            <person name="Tang Y."/>
            <person name="Lv G."/>
            <person name="Zhou Y."/>
            <person name="Sun X."/>
            <person name="Brodelius P.E."/>
            <person name="Rose J.K.C."/>
            <person name="Tang K."/>
        </authorList>
    </citation>
    <scope>NUCLEOTIDE SEQUENCE [LARGE SCALE GENOMIC DNA]</scope>
    <source>
        <strain evidence="3">cv. Huhao1</strain>
        <tissue evidence="2">Leaf</tissue>
    </source>
</reference>
<keyword evidence="3" id="KW-1185">Reference proteome</keyword>
<dbReference type="AlphaFoldDB" id="A0A2U1QCG6"/>
<dbReference type="Proteomes" id="UP000245207">
    <property type="component" value="Unassembled WGS sequence"/>
</dbReference>
<evidence type="ECO:0000256" key="1">
    <source>
        <dbReference type="SAM" id="Phobius"/>
    </source>
</evidence>
<dbReference type="OrthoDB" id="424402at2759"/>
<dbReference type="EMBL" id="PKPP01000223">
    <property type="protein sequence ID" value="PWA95696.1"/>
    <property type="molecule type" value="Genomic_DNA"/>
</dbReference>
<dbReference type="STRING" id="35608.A0A2U1QCG6"/>
<sequence length="226" mass="25265">MIGRKIINAFLGTTPLSTSKSHLISVQTTWTCQPQASNGGPAASSAGASKADGMLFSNKKIFKRPESHLLQVPSYYVVKEIFKEKDHEILQARGQHVTCGNTFCRTAIADGFVMVRYQMVEKPRAKQLIDENEIRITSQGRMRSYITYAMALLQVASLLLIHNVVVWGSLRQHRRCIILSKKLKFVEVDSMVKTSIALKDVQPELDKRRQKAVSKGKAMFDLLAAA</sequence>